<dbReference type="Proteomes" id="UP000054826">
    <property type="component" value="Unassembled WGS sequence"/>
</dbReference>
<organism evidence="1 2">
    <name type="scientific">Trichinella pseudospiralis</name>
    <name type="common">Parasitic roundworm</name>
    <dbReference type="NCBI Taxonomy" id="6337"/>
    <lineage>
        <taxon>Eukaryota</taxon>
        <taxon>Metazoa</taxon>
        <taxon>Ecdysozoa</taxon>
        <taxon>Nematoda</taxon>
        <taxon>Enoplea</taxon>
        <taxon>Dorylaimia</taxon>
        <taxon>Trichinellida</taxon>
        <taxon>Trichinellidae</taxon>
        <taxon>Trichinella</taxon>
    </lineage>
</organism>
<accession>A0A0V1IZP8</accession>
<evidence type="ECO:0000313" key="2">
    <source>
        <dbReference type="Proteomes" id="UP000054826"/>
    </source>
</evidence>
<protein>
    <submittedName>
        <fullName evidence="1">Uncharacterized protein</fullName>
    </submittedName>
</protein>
<dbReference type="EMBL" id="JYDV01000156">
    <property type="protein sequence ID" value="KRZ28206.1"/>
    <property type="molecule type" value="Genomic_DNA"/>
</dbReference>
<name>A0A0V1IZP8_TRIPS</name>
<proteinExistence type="predicted"/>
<comment type="caution">
    <text evidence="1">The sequence shown here is derived from an EMBL/GenBank/DDBJ whole genome shotgun (WGS) entry which is preliminary data.</text>
</comment>
<reference evidence="1 2" key="1">
    <citation type="submission" date="2015-01" db="EMBL/GenBank/DDBJ databases">
        <title>Evolution of Trichinella species and genotypes.</title>
        <authorList>
            <person name="Korhonen P.K."/>
            <person name="Edoardo P."/>
            <person name="Giuseppe L.R."/>
            <person name="Gasser R.B."/>
        </authorList>
    </citation>
    <scope>NUCLEOTIDE SEQUENCE [LARGE SCALE GENOMIC DNA]</scope>
    <source>
        <strain evidence="1">ISS176</strain>
    </source>
</reference>
<gene>
    <name evidence="1" type="ORF">T4C_12462</name>
</gene>
<evidence type="ECO:0000313" key="1">
    <source>
        <dbReference type="EMBL" id="KRZ28206.1"/>
    </source>
</evidence>
<dbReference type="AlphaFoldDB" id="A0A0V1IZP8"/>
<sequence length="238" mass="28123">MVTSTQRYMLNWRSEKKTFTENEEAFKNFDHMLEFDHVRYQMCVPRTSAKSETYMLEFDHVRYQMCVPRTSAKSETSMVENPYVDNGWAERAPKLAPQGQLWYLPFQAVLVGARQIWILSVVQFCIAVDEWNRYLPSKRPATIPPGEHVSSTTKRFYQKQLKVSGSQGCPNEISWHNKRCRVQPDLEGIVWNENYSKYISEKCPGYRERLVYFMNQSSRRDNTQVLQYENEQRCGLSL</sequence>